<reference evidence="4" key="1">
    <citation type="journal article" date="2019" name="Int. J. Syst. Evol. Microbiol.">
        <title>The Global Catalogue of Microorganisms (GCM) 10K type strain sequencing project: providing services to taxonomists for standard genome sequencing and annotation.</title>
        <authorList>
            <consortium name="The Broad Institute Genomics Platform"/>
            <consortium name="The Broad Institute Genome Sequencing Center for Infectious Disease"/>
            <person name="Wu L."/>
            <person name="Ma J."/>
        </authorList>
    </citation>
    <scope>NUCLEOTIDE SEQUENCE [LARGE SCALE GENOMIC DNA]</scope>
    <source>
        <strain evidence="4">KCTC 52039</strain>
    </source>
</reference>
<dbReference type="EMBL" id="JBHRTO010000001">
    <property type="protein sequence ID" value="MFC3180308.1"/>
    <property type="molecule type" value="Genomic_DNA"/>
</dbReference>
<evidence type="ECO:0000259" key="2">
    <source>
        <dbReference type="Pfam" id="PF11127"/>
    </source>
</evidence>
<dbReference type="RefSeq" id="WP_380071937.1">
    <property type="nucleotide sequence ID" value="NZ_JBHRTO010000001.1"/>
</dbReference>
<feature type="transmembrane region" description="Helical" evidence="1">
    <location>
        <begin position="12"/>
        <end position="27"/>
    </location>
</feature>
<feature type="transmembrane region" description="Helical" evidence="1">
    <location>
        <begin position="39"/>
        <end position="59"/>
    </location>
</feature>
<keyword evidence="1" id="KW-0472">Membrane</keyword>
<keyword evidence="1" id="KW-1133">Transmembrane helix</keyword>
<protein>
    <submittedName>
        <fullName evidence="3">DUF2892 domain-containing protein</fullName>
    </submittedName>
</protein>
<dbReference type="Pfam" id="PF11127">
    <property type="entry name" value="YgaP-like_TM"/>
    <property type="match status" value="1"/>
</dbReference>
<comment type="caution">
    <text evidence="3">The sequence shown here is derived from an EMBL/GenBank/DDBJ whole genome shotgun (WGS) entry which is preliminary data.</text>
</comment>
<dbReference type="Proteomes" id="UP001595547">
    <property type="component" value="Unassembled WGS sequence"/>
</dbReference>
<evidence type="ECO:0000256" key="1">
    <source>
        <dbReference type="SAM" id="Phobius"/>
    </source>
</evidence>
<keyword evidence="1" id="KW-0812">Transmembrane</keyword>
<sequence length="63" mass="7011">MLQTNIGTLDRSFRLVIGLGLLLWFFLDQGTGFWHYAKLIGLVAIATAALRTCPLYTVLGLRT</sequence>
<evidence type="ECO:0000313" key="4">
    <source>
        <dbReference type="Proteomes" id="UP001595547"/>
    </source>
</evidence>
<proteinExistence type="predicted"/>
<gene>
    <name evidence="3" type="ORF">ACFOGH_04850</name>
</gene>
<dbReference type="InterPro" id="IPR021309">
    <property type="entry name" value="YgaP-like_TM"/>
</dbReference>
<name>A0ABV7IX01_9RHOB</name>
<keyword evidence="4" id="KW-1185">Reference proteome</keyword>
<accession>A0ABV7IX01</accession>
<feature type="domain" description="Inner membrane protein YgaP-like transmembrane" evidence="2">
    <location>
        <begin position="3"/>
        <end position="63"/>
    </location>
</feature>
<organism evidence="3 4">
    <name type="scientific">Cypionkella sinensis</name>
    <dbReference type="NCBI Taxonomy" id="1756043"/>
    <lineage>
        <taxon>Bacteria</taxon>
        <taxon>Pseudomonadati</taxon>
        <taxon>Pseudomonadota</taxon>
        <taxon>Alphaproteobacteria</taxon>
        <taxon>Rhodobacterales</taxon>
        <taxon>Paracoccaceae</taxon>
        <taxon>Cypionkella</taxon>
    </lineage>
</organism>
<evidence type="ECO:0000313" key="3">
    <source>
        <dbReference type="EMBL" id="MFC3180308.1"/>
    </source>
</evidence>